<proteinExistence type="inferred from homology"/>
<dbReference type="PANTHER" id="PTHR22692:SF26">
    <property type="entry name" value="SH3 DOMAIN-CONTAINING PROTEIN"/>
    <property type="match status" value="1"/>
</dbReference>
<evidence type="ECO:0000256" key="3">
    <source>
        <dbReference type="ARBA" id="ARBA00022741"/>
    </source>
</evidence>
<dbReference type="PROSITE" id="PS51016">
    <property type="entry name" value="MYTH4"/>
    <property type="match status" value="1"/>
</dbReference>
<dbReference type="GO" id="GO:0016459">
    <property type="term" value="C:myosin complex"/>
    <property type="evidence" value="ECO:0007669"/>
    <property type="project" value="UniProtKB-KW"/>
</dbReference>
<dbReference type="InterPro" id="IPR051567">
    <property type="entry name" value="Unconventional_Myosin_ATPase"/>
</dbReference>
<comment type="subcellular location">
    <subcellularLocation>
        <location evidence="1">Cytoplasm</location>
    </subcellularLocation>
</comment>
<evidence type="ECO:0000313" key="13">
    <source>
        <dbReference type="Proteomes" id="UP000748531"/>
    </source>
</evidence>
<dbReference type="FunFam" id="3.40.850.10:FF:000008">
    <property type="entry name" value="Putative unconventional myosin-IXa"/>
    <property type="match status" value="1"/>
</dbReference>
<dbReference type="PROSITE" id="PS51456">
    <property type="entry name" value="MYOSIN_MOTOR"/>
    <property type="match status" value="1"/>
</dbReference>
<name>A0A8J4WUW3_9TREM</name>
<dbReference type="Proteomes" id="UP000748531">
    <property type="component" value="Unassembled WGS sequence"/>
</dbReference>
<comment type="caution">
    <text evidence="7">Lacks conserved residue(s) required for the propagation of feature annotation.</text>
</comment>
<dbReference type="Gene3D" id="3.40.850.10">
    <property type="entry name" value="Kinesin motor domain"/>
    <property type="match status" value="2"/>
</dbReference>
<evidence type="ECO:0000313" key="12">
    <source>
        <dbReference type="EMBL" id="KAF5405505.1"/>
    </source>
</evidence>
<feature type="compositionally biased region" description="Basic and acidic residues" evidence="9">
    <location>
        <begin position="1529"/>
        <end position="1539"/>
    </location>
</feature>
<dbReference type="GO" id="GO:0003774">
    <property type="term" value="F:cytoskeletal motor activity"/>
    <property type="evidence" value="ECO:0007669"/>
    <property type="project" value="InterPro"/>
</dbReference>
<keyword evidence="13" id="KW-1185">Reference proteome</keyword>
<feature type="coiled-coil region" evidence="8">
    <location>
        <begin position="1403"/>
        <end position="1430"/>
    </location>
</feature>
<dbReference type="SUPFAM" id="SSF52540">
    <property type="entry name" value="P-loop containing nucleoside triphosphate hydrolases"/>
    <property type="match status" value="1"/>
</dbReference>
<dbReference type="Pfam" id="PF00612">
    <property type="entry name" value="IQ"/>
    <property type="match status" value="1"/>
</dbReference>
<feature type="compositionally biased region" description="Polar residues" evidence="9">
    <location>
        <begin position="1045"/>
        <end position="1063"/>
    </location>
</feature>
<keyword evidence="8" id="KW-0175">Coiled coil</keyword>
<dbReference type="InterPro" id="IPR036961">
    <property type="entry name" value="Kinesin_motor_dom_sf"/>
</dbReference>
<dbReference type="InterPro" id="IPR027417">
    <property type="entry name" value="P-loop_NTPase"/>
</dbReference>
<dbReference type="InterPro" id="IPR001609">
    <property type="entry name" value="Myosin_head_motor_dom-like"/>
</dbReference>
<dbReference type="InterPro" id="IPR011993">
    <property type="entry name" value="PH-like_dom_sf"/>
</dbReference>
<keyword evidence="3" id="KW-0547">Nucleotide-binding</keyword>
<dbReference type="Pfam" id="PF00784">
    <property type="entry name" value="MyTH4"/>
    <property type="match status" value="1"/>
</dbReference>
<dbReference type="SMART" id="SM00015">
    <property type="entry name" value="IQ"/>
    <property type="match status" value="1"/>
</dbReference>
<dbReference type="Gene3D" id="2.30.29.30">
    <property type="entry name" value="Pleckstrin-homology domain (PH domain)/Phosphotyrosine-binding domain (PTB)"/>
    <property type="match status" value="1"/>
</dbReference>
<feature type="compositionally biased region" description="Polar residues" evidence="9">
    <location>
        <begin position="1369"/>
        <end position="1380"/>
    </location>
</feature>
<keyword evidence="7" id="KW-0009">Actin-binding</keyword>
<protein>
    <submittedName>
        <fullName evidence="12">Myosin-XV</fullName>
    </submittedName>
</protein>
<dbReference type="SMART" id="SM00242">
    <property type="entry name" value="MYSc"/>
    <property type="match status" value="1"/>
</dbReference>
<dbReference type="GO" id="GO:0003779">
    <property type="term" value="F:actin binding"/>
    <property type="evidence" value="ECO:0007669"/>
    <property type="project" value="UniProtKB-KW"/>
</dbReference>
<dbReference type="InterPro" id="IPR000857">
    <property type="entry name" value="MyTH4_dom"/>
</dbReference>
<dbReference type="GO" id="GO:0005737">
    <property type="term" value="C:cytoplasm"/>
    <property type="evidence" value="ECO:0007669"/>
    <property type="project" value="UniProtKB-SubCell"/>
</dbReference>
<dbReference type="PANTHER" id="PTHR22692">
    <property type="entry name" value="MYOSIN VII, XV"/>
    <property type="match status" value="1"/>
</dbReference>
<feature type="compositionally biased region" description="Low complexity" evidence="9">
    <location>
        <begin position="1474"/>
        <end position="1487"/>
    </location>
</feature>
<evidence type="ECO:0000256" key="5">
    <source>
        <dbReference type="ARBA" id="ARBA00023123"/>
    </source>
</evidence>
<evidence type="ECO:0000256" key="6">
    <source>
        <dbReference type="ARBA" id="ARBA00023175"/>
    </source>
</evidence>
<dbReference type="Gene3D" id="1.20.5.4820">
    <property type="match status" value="1"/>
</dbReference>
<organism evidence="12 13">
    <name type="scientific">Paragonimus heterotremus</name>
    <dbReference type="NCBI Taxonomy" id="100268"/>
    <lineage>
        <taxon>Eukaryota</taxon>
        <taxon>Metazoa</taxon>
        <taxon>Spiralia</taxon>
        <taxon>Lophotrochozoa</taxon>
        <taxon>Platyhelminthes</taxon>
        <taxon>Trematoda</taxon>
        <taxon>Digenea</taxon>
        <taxon>Plagiorchiida</taxon>
        <taxon>Troglotremata</taxon>
        <taxon>Troglotrematidae</taxon>
        <taxon>Paragonimus</taxon>
    </lineage>
</organism>
<dbReference type="Gene3D" id="1.25.40.530">
    <property type="entry name" value="MyTH4 domain"/>
    <property type="match status" value="2"/>
</dbReference>
<dbReference type="InterPro" id="IPR038185">
    <property type="entry name" value="MyTH4_dom_sf"/>
</dbReference>
<feature type="region of interest" description="Disordered" evidence="9">
    <location>
        <begin position="1030"/>
        <end position="1063"/>
    </location>
</feature>
<dbReference type="GO" id="GO:0005524">
    <property type="term" value="F:ATP binding"/>
    <property type="evidence" value="ECO:0007669"/>
    <property type="project" value="UniProtKB-KW"/>
</dbReference>
<dbReference type="Gene3D" id="1.20.120.720">
    <property type="entry name" value="Myosin VI head, motor domain, U50 subdomain"/>
    <property type="match status" value="1"/>
</dbReference>
<dbReference type="CDD" id="cd23767">
    <property type="entry name" value="IQCD"/>
    <property type="match status" value="1"/>
</dbReference>
<evidence type="ECO:0000256" key="1">
    <source>
        <dbReference type="ARBA" id="ARBA00004496"/>
    </source>
</evidence>
<feature type="compositionally biased region" description="Polar residues" evidence="9">
    <location>
        <begin position="1540"/>
        <end position="1555"/>
    </location>
</feature>
<evidence type="ECO:0000256" key="4">
    <source>
        <dbReference type="ARBA" id="ARBA00022840"/>
    </source>
</evidence>
<dbReference type="PROSITE" id="PS50096">
    <property type="entry name" value="IQ"/>
    <property type="match status" value="1"/>
</dbReference>
<keyword evidence="6" id="KW-0505">Motor protein</keyword>
<comment type="caution">
    <text evidence="12">The sequence shown here is derived from an EMBL/GenBank/DDBJ whole genome shotgun (WGS) entry which is preliminary data.</text>
</comment>
<dbReference type="Gene3D" id="1.20.58.530">
    <property type="match status" value="1"/>
</dbReference>
<keyword evidence="2" id="KW-0963">Cytoplasm</keyword>
<keyword evidence="5 7" id="KW-0518">Myosin</keyword>
<evidence type="ECO:0000256" key="2">
    <source>
        <dbReference type="ARBA" id="ARBA00022490"/>
    </source>
</evidence>
<feature type="compositionally biased region" description="Polar residues" evidence="9">
    <location>
        <begin position="1500"/>
        <end position="1528"/>
    </location>
</feature>
<dbReference type="InterPro" id="IPR000048">
    <property type="entry name" value="IQ_motif_EF-hand-BS"/>
</dbReference>
<dbReference type="InterPro" id="IPR059004">
    <property type="entry name" value="MYO15"/>
</dbReference>
<accession>A0A8J4WUW3</accession>
<dbReference type="OrthoDB" id="312459at2759"/>
<reference evidence="12" key="1">
    <citation type="submission" date="2019-05" db="EMBL/GenBank/DDBJ databases">
        <title>Annotation for the trematode Paragonimus heterotremus.</title>
        <authorList>
            <person name="Choi Y.-J."/>
        </authorList>
    </citation>
    <scope>NUCLEOTIDE SEQUENCE</scope>
    <source>
        <strain evidence="12">LC</strain>
    </source>
</reference>
<feature type="region of interest" description="Disordered" evidence="9">
    <location>
        <begin position="1474"/>
        <end position="1556"/>
    </location>
</feature>
<feature type="domain" description="MyTH4" evidence="10">
    <location>
        <begin position="1604"/>
        <end position="1761"/>
    </location>
</feature>
<evidence type="ECO:0000256" key="9">
    <source>
        <dbReference type="SAM" id="MobiDB-lite"/>
    </source>
</evidence>
<dbReference type="Pfam" id="PF26570">
    <property type="entry name" value="MYO15"/>
    <property type="match status" value="1"/>
</dbReference>
<dbReference type="Pfam" id="PF00063">
    <property type="entry name" value="Myosin_head"/>
    <property type="match status" value="1"/>
</dbReference>
<gene>
    <name evidence="12" type="ORF">PHET_01026</name>
</gene>
<comment type="similarity">
    <text evidence="7">Belongs to the TRAFAC class myosin-kinesin ATPase superfamily. Myosin family.</text>
</comment>
<evidence type="ECO:0000256" key="7">
    <source>
        <dbReference type="PROSITE-ProRule" id="PRU00782"/>
    </source>
</evidence>
<evidence type="ECO:0000259" key="10">
    <source>
        <dbReference type="PROSITE" id="PS51016"/>
    </source>
</evidence>
<feature type="region of interest" description="Actin-binding" evidence="7">
    <location>
        <begin position="441"/>
        <end position="463"/>
    </location>
</feature>
<sequence>MSSVARRVLDSTPVLESFGNATTLRNDNSSRFGKYVEIYFANAIIIGAKITNFLLEKSRIVRQSEKERNYHVFYEFLSSLDNSNKQLHHLQSVEDYDYLVHGQKLSYTTHSDPDGLAVLLEAWRTLGLPTEEIDLCLRIISAILHLGNLKFVANPDGEKCSIANPKVTEIVASELGVNAEEFSRVITMKLTETTRESLWSPVRDSQARVNRDSIAKQIYSEFFDRLVAMLNDRLSPPSSQEMDAKTKVRTVGLLDIYGFENFPNNSLEQLCINYTNENLQRFFNFYIFELEQEEYVKEGIDWQYIKFPDNQPIITLIAGKPNGIFHICNDEASMAAGTDESFMQKCQYYHRDHPNFEVPRLGRNDLFVIVHFAGQINYNIHGFVDKNRDQMRAEVLSLLTQSKQPAVASMFRNVHTRRTNTSTAGPRLKSPMVLATFNSSLQELMEKMKQNRPHFVRCIKPNMDKQPMVFEDSIVLDQLRYTGVLEATRIRKSGFPVRPDYAAFVRNYGFLLTKEQHQQMLSLGSSVEAARYLLSHISISIGQKGCPSRGTDYEFGHNRLFMRNQLAVNLEAFRSLIQNRSARIIQQAWRRRGDGLYERARHNAAKVIQSYYRGYLARRQNPDVAQYMAGRIVIPQDDDKEEQPKELTDLEILRLEIPSDLAYVLEERSNDQRHWLAKHRVTKPRGSIRRLLQSHYANGWQTYGRPVWDAQPLVYLVNTGRTTKNFGYRLAPRHRPILLTQATESQRAACVAASKLLLRLVHLPEQPIMEQFLMGSYLYQLALTHKSLQKELLVQMLSQTVGWPYDSARLQDSDKEDEESLFVTPEYASRNQTEMYSIAGGMLQGVIRDVNPIDTIDLKRRAYRRSWMHIAGILTCGRLSGTLKPIVVRFLRQHGPHRSIPICEDRLVLAPSISRLYPPCLLEWRVNYTGNNMGISLAFPDGLVSVIHVGCFTKAETLAGVAMALRTRAVQALTGWTVAFYTPDAILDIPGYTYVMDVFSSFELPPEWSTLNNILPDRVFPTYPSDHNADGDFLRRTPTPMVDSRTPSLNGSPMKTNGTNGFNWRSYSPGIDPRELADTIHGVETPIPETKRVVGIPPPSPSPVRGSWSKAVRRMAQKRFPNISRSESQLRRVSSRRERQWRSEVDGSFPRPQSPGDILALARLGRGSIDSPAPADVSGTRKAPLALPHEMRYYTYDRPNWMIRLRKEHISPRERIRTAMVLNMVFIQVCQDALNPAFARLKPNERKSILEIIGDRRNHDNAEYLNQVPLETKKNVVMTSLNFQLYFGRFFSVLSLASPSSANYIHWLVVAHHGVRLVFQQRRSSDFDIQATLTLGEITSVKTTRVPCIPGWRLGDTSANDQAGLAGTNRGTTGSGKNSNNLLIVTGADKEYRLYSDTADRICEMIQSFINEYNEEMARLKEAAERRVLRSALRGTATPDSPRPHSTPEVGFRYVCSPPLLANVFPQRDVFTPLPESSSPSLKSESPVLHKPPVSPKRLFSNSPTLPNQESAANRLPQTRSAISGQRRSSADNPKDSQSNDRVLSTSGGEHTNGSVRYRIDSPAHVEDLEHNLQPPGLTQATQHALLPFADQHFAQKVRIVDQLSWDPSSERFLALLHHTNSADVKTAQYTFSLILRFCGEEMTSDPPHTVFRQLVETLWNHPQLSDEVYCQLVKQTYQNRSSISNGNSAPWLLWALVSIFVPTTDELRPYLMRYVNENSGSSKDNVLGAAKETLSRSMELVAKFGPRKLLPPDRVLKALTSGELFHRQQVNLPNQTGLLATIGQLSLVRDVVRGLVEQLDTNSSITTRDFALYVAPKQSTIATVETRPVIPLNFDEYLLDFPVYNENNTLFFRRLWWTVPMNYAAAPAPMLNHLFDQISEEYLSGQWIMGDEKQLLDQYAHISALMYMGRGGTAPIHSAEAVVLKPDNLQVDENEWTRKLNQYLETEKSMNTLQSKASFLQLSEKNPLFGVSVFKAVTEGTSSDNSRPRPIVDSPEMSDNLRVLVGLCRAGMQIFDFLSRQQYKTYRFEEIASTRVNYQEQNDNCTEGAVFLTTTSGKVLILHLQQARLFVFILNRYQHFLSADLLASE</sequence>
<feature type="domain" description="Myosin motor" evidence="11">
    <location>
        <begin position="1"/>
        <end position="575"/>
    </location>
</feature>
<dbReference type="CDD" id="cd00124">
    <property type="entry name" value="MYSc"/>
    <property type="match status" value="1"/>
</dbReference>
<dbReference type="EMBL" id="LUCH01000302">
    <property type="protein sequence ID" value="KAF5405505.1"/>
    <property type="molecule type" value="Genomic_DNA"/>
</dbReference>
<evidence type="ECO:0000259" key="11">
    <source>
        <dbReference type="PROSITE" id="PS51456"/>
    </source>
</evidence>
<dbReference type="PRINTS" id="PR00193">
    <property type="entry name" value="MYOSINHEAVY"/>
</dbReference>
<dbReference type="SMART" id="SM00139">
    <property type="entry name" value="MyTH4"/>
    <property type="match status" value="1"/>
</dbReference>
<feature type="region of interest" description="Disordered" evidence="9">
    <location>
        <begin position="1360"/>
        <end position="1380"/>
    </location>
</feature>
<evidence type="ECO:0000256" key="8">
    <source>
        <dbReference type="SAM" id="Coils"/>
    </source>
</evidence>
<keyword evidence="4" id="KW-0067">ATP-binding</keyword>